<sequence>MNAQDNDKLKSLFQGINLDEPSAGFEDRLMLQVHHVAARQKRRIRVISVFSIIGGVVAAIGIPVLIFHLYGLTIDKDSFAVDYTIPHLQFDPLMLSIAGTILLLLVGDLLIRKRIWERKHKN</sequence>
<evidence type="ECO:0000313" key="3">
    <source>
        <dbReference type="Proteomes" id="UP000555103"/>
    </source>
</evidence>
<keyword evidence="1" id="KW-0812">Transmembrane</keyword>
<dbReference type="EMBL" id="JACIEP010000006">
    <property type="protein sequence ID" value="MBB4036086.1"/>
    <property type="molecule type" value="Genomic_DNA"/>
</dbReference>
<dbReference type="AlphaFoldDB" id="A0A840CL41"/>
<evidence type="ECO:0000256" key="1">
    <source>
        <dbReference type="SAM" id="Phobius"/>
    </source>
</evidence>
<evidence type="ECO:0000313" key="2">
    <source>
        <dbReference type="EMBL" id="MBB4036086.1"/>
    </source>
</evidence>
<dbReference type="RefSeq" id="WP_183307001.1">
    <property type="nucleotide sequence ID" value="NZ_JACIEP010000006.1"/>
</dbReference>
<accession>A0A840CL41</accession>
<keyword evidence="3" id="KW-1185">Reference proteome</keyword>
<name>A0A840CL41_9BACT</name>
<proteinExistence type="predicted"/>
<organism evidence="2 3">
    <name type="scientific">Dysgonomonas hofstadii</name>
    <dbReference type="NCBI Taxonomy" id="637886"/>
    <lineage>
        <taxon>Bacteria</taxon>
        <taxon>Pseudomonadati</taxon>
        <taxon>Bacteroidota</taxon>
        <taxon>Bacteroidia</taxon>
        <taxon>Bacteroidales</taxon>
        <taxon>Dysgonomonadaceae</taxon>
        <taxon>Dysgonomonas</taxon>
    </lineage>
</organism>
<dbReference type="Proteomes" id="UP000555103">
    <property type="component" value="Unassembled WGS sequence"/>
</dbReference>
<feature type="transmembrane region" description="Helical" evidence="1">
    <location>
        <begin position="49"/>
        <end position="73"/>
    </location>
</feature>
<feature type="transmembrane region" description="Helical" evidence="1">
    <location>
        <begin position="93"/>
        <end position="111"/>
    </location>
</feature>
<comment type="caution">
    <text evidence="2">The sequence shown here is derived from an EMBL/GenBank/DDBJ whole genome shotgun (WGS) entry which is preliminary data.</text>
</comment>
<keyword evidence="1" id="KW-1133">Transmembrane helix</keyword>
<keyword evidence="1" id="KW-0472">Membrane</keyword>
<gene>
    <name evidence="2" type="ORF">GGR21_001987</name>
</gene>
<protein>
    <submittedName>
        <fullName evidence="2">Type VI protein secretion system component VasF</fullName>
    </submittedName>
</protein>
<reference evidence="2 3" key="1">
    <citation type="submission" date="2020-08" db="EMBL/GenBank/DDBJ databases">
        <title>Genomic Encyclopedia of Type Strains, Phase IV (KMG-IV): sequencing the most valuable type-strain genomes for metagenomic binning, comparative biology and taxonomic classification.</title>
        <authorList>
            <person name="Goeker M."/>
        </authorList>
    </citation>
    <scope>NUCLEOTIDE SEQUENCE [LARGE SCALE GENOMIC DNA]</scope>
    <source>
        <strain evidence="2 3">DSM 104969</strain>
    </source>
</reference>